<dbReference type="AlphaFoldDB" id="A0A423TBJ8"/>
<evidence type="ECO:0000313" key="6">
    <source>
        <dbReference type="EMBL" id="ROT73826.1"/>
    </source>
</evidence>
<dbReference type="GO" id="GO:0005886">
    <property type="term" value="C:plasma membrane"/>
    <property type="evidence" value="ECO:0007669"/>
    <property type="project" value="TreeGrafter"/>
</dbReference>
<keyword evidence="7" id="KW-1185">Reference proteome</keyword>
<dbReference type="GO" id="GO:0032509">
    <property type="term" value="P:endosome transport via multivesicular body sorting pathway"/>
    <property type="evidence" value="ECO:0007669"/>
    <property type="project" value="TreeGrafter"/>
</dbReference>
<dbReference type="Gene3D" id="1.10.220.10">
    <property type="entry name" value="Annexin"/>
    <property type="match status" value="4"/>
</dbReference>
<dbReference type="EMBL" id="QCYY01001983">
    <property type="protein sequence ID" value="ROT73826.1"/>
    <property type="molecule type" value="Genomic_DNA"/>
</dbReference>
<evidence type="ECO:0000313" key="7">
    <source>
        <dbReference type="Proteomes" id="UP000283509"/>
    </source>
</evidence>
<dbReference type="GO" id="GO:0005737">
    <property type="term" value="C:cytoplasm"/>
    <property type="evidence" value="ECO:0007669"/>
    <property type="project" value="TreeGrafter"/>
</dbReference>
<dbReference type="SMART" id="SM00335">
    <property type="entry name" value="ANX"/>
    <property type="match status" value="4"/>
</dbReference>
<evidence type="ECO:0000256" key="1">
    <source>
        <dbReference type="ARBA" id="ARBA00007831"/>
    </source>
</evidence>
<evidence type="ECO:0000256" key="5">
    <source>
        <dbReference type="ARBA" id="ARBA00023302"/>
    </source>
</evidence>
<dbReference type="Proteomes" id="UP000283509">
    <property type="component" value="Unassembled WGS sequence"/>
</dbReference>
<dbReference type="FunFam" id="1.10.220.10:FF:000003">
    <property type="entry name" value="Annexin"/>
    <property type="match status" value="1"/>
</dbReference>
<dbReference type="PANTHER" id="PTHR10502:SF233">
    <property type="entry name" value="ANNEXIN B9"/>
    <property type="match status" value="1"/>
</dbReference>
<reference evidence="6 7" key="2">
    <citation type="submission" date="2019-01" db="EMBL/GenBank/DDBJ databases">
        <title>The decoding of complex shrimp genome reveals the adaptation for benthos swimmer, frequently molting mechanism and breeding impact on genome.</title>
        <authorList>
            <person name="Sun Y."/>
            <person name="Gao Y."/>
            <person name="Yu Y."/>
        </authorList>
    </citation>
    <scope>NUCLEOTIDE SEQUENCE [LARGE SCALE GENOMIC DNA]</scope>
    <source>
        <tissue evidence="6">Muscle</tissue>
    </source>
</reference>
<dbReference type="PRINTS" id="PR00196">
    <property type="entry name" value="ANNEXIN"/>
</dbReference>
<organism evidence="6 7">
    <name type="scientific">Penaeus vannamei</name>
    <name type="common">Whiteleg shrimp</name>
    <name type="synonym">Litopenaeus vannamei</name>
    <dbReference type="NCBI Taxonomy" id="6689"/>
    <lineage>
        <taxon>Eukaryota</taxon>
        <taxon>Metazoa</taxon>
        <taxon>Ecdysozoa</taxon>
        <taxon>Arthropoda</taxon>
        <taxon>Crustacea</taxon>
        <taxon>Multicrustacea</taxon>
        <taxon>Malacostraca</taxon>
        <taxon>Eumalacostraca</taxon>
        <taxon>Eucarida</taxon>
        <taxon>Decapoda</taxon>
        <taxon>Dendrobranchiata</taxon>
        <taxon>Penaeoidea</taxon>
        <taxon>Penaeidae</taxon>
        <taxon>Penaeus</taxon>
    </lineage>
</organism>
<dbReference type="InterPro" id="IPR018502">
    <property type="entry name" value="Annexin_repeat"/>
</dbReference>
<dbReference type="SUPFAM" id="SSF47874">
    <property type="entry name" value="Annexin"/>
    <property type="match status" value="1"/>
</dbReference>
<keyword evidence="5" id="KW-0111">Calcium/phospholipid-binding</keyword>
<dbReference type="GO" id="GO:0001786">
    <property type="term" value="F:phosphatidylserine binding"/>
    <property type="evidence" value="ECO:0007669"/>
    <property type="project" value="TreeGrafter"/>
</dbReference>
<dbReference type="GO" id="GO:0005509">
    <property type="term" value="F:calcium ion binding"/>
    <property type="evidence" value="ECO:0007669"/>
    <property type="project" value="InterPro"/>
</dbReference>
<dbReference type="GO" id="GO:0005544">
    <property type="term" value="F:calcium-dependent phospholipid binding"/>
    <property type="evidence" value="ECO:0007669"/>
    <property type="project" value="UniProtKB-KW"/>
</dbReference>
<proteinExistence type="inferred from homology"/>
<sequence>MAPTVHPVSPFDPTSDASNLRKAMKGLGTDEDAIINILTSRTSSQRQSIMAEYNHTYNRDLVKDLKKELHGKFEDVVVALMTPLPAYLAEELHHAVSGKGTNEKTLVEILCTRDNASIRSIKDAYELKYDKKLDDVVKSDTSGDFEDFLMSLLACVRDEESFDPALSPHLAEKLYKAGEGRKGTDEEELRRILVSYSYQQLKDVFSEYHKLAGKTLGEALDDELSGDLRDAMKAAYMCIQNQAVFFAQELHAAMAGFRTRNRALIRLVVTRCEVDMQEIKLQYQSLYQRPLEKDIKGDTSGDYRKILMALVVD</sequence>
<evidence type="ECO:0000256" key="4">
    <source>
        <dbReference type="ARBA" id="ARBA00023216"/>
    </source>
</evidence>
<dbReference type="GO" id="GO:0005634">
    <property type="term" value="C:nucleus"/>
    <property type="evidence" value="ECO:0007669"/>
    <property type="project" value="TreeGrafter"/>
</dbReference>
<dbReference type="FunFam" id="1.10.220.10:FF:000004">
    <property type="entry name" value="Annexin"/>
    <property type="match status" value="1"/>
</dbReference>
<gene>
    <name evidence="6" type="ORF">C7M84_007699</name>
</gene>
<dbReference type="InterPro" id="IPR037104">
    <property type="entry name" value="Annexin_sf"/>
</dbReference>
<dbReference type="OrthoDB" id="37886at2759"/>
<accession>A0A423TBJ8</accession>
<dbReference type="FunFam" id="1.10.220.10:FF:000002">
    <property type="entry name" value="Annexin"/>
    <property type="match status" value="1"/>
</dbReference>
<dbReference type="GO" id="GO:0012506">
    <property type="term" value="C:vesicle membrane"/>
    <property type="evidence" value="ECO:0007669"/>
    <property type="project" value="TreeGrafter"/>
</dbReference>
<evidence type="ECO:0000256" key="2">
    <source>
        <dbReference type="ARBA" id="ARBA00022737"/>
    </source>
</evidence>
<protein>
    <submittedName>
        <fullName evidence="6">Putative annexin B9-like isoform X2</fullName>
    </submittedName>
</protein>
<reference evidence="6 7" key="1">
    <citation type="submission" date="2018-04" db="EMBL/GenBank/DDBJ databases">
        <authorList>
            <person name="Zhang X."/>
            <person name="Yuan J."/>
            <person name="Li F."/>
            <person name="Xiang J."/>
        </authorList>
    </citation>
    <scope>NUCLEOTIDE SEQUENCE [LARGE SCALE GENOMIC DNA]</scope>
    <source>
        <tissue evidence="6">Muscle</tissue>
    </source>
</reference>
<keyword evidence="2" id="KW-0677">Repeat</keyword>
<name>A0A423TBJ8_PENVA</name>
<comment type="similarity">
    <text evidence="1">Belongs to the annexin family.</text>
</comment>
<dbReference type="PANTHER" id="PTHR10502">
    <property type="entry name" value="ANNEXIN"/>
    <property type="match status" value="1"/>
</dbReference>
<dbReference type="FunFam" id="1.10.220.10:FF:000001">
    <property type="entry name" value="Annexin"/>
    <property type="match status" value="1"/>
</dbReference>
<keyword evidence="4" id="KW-0041">Annexin</keyword>
<keyword evidence="3" id="KW-0106">Calcium</keyword>
<dbReference type="PROSITE" id="PS51897">
    <property type="entry name" value="ANNEXIN_2"/>
    <property type="match status" value="4"/>
</dbReference>
<dbReference type="InterPro" id="IPR001464">
    <property type="entry name" value="Annexin"/>
</dbReference>
<evidence type="ECO:0000256" key="3">
    <source>
        <dbReference type="ARBA" id="ARBA00022837"/>
    </source>
</evidence>
<comment type="caution">
    <text evidence="6">The sequence shown here is derived from an EMBL/GenBank/DDBJ whole genome shotgun (WGS) entry which is preliminary data.</text>
</comment>
<dbReference type="Pfam" id="PF00191">
    <property type="entry name" value="Annexin"/>
    <property type="match status" value="4"/>
</dbReference>